<protein>
    <submittedName>
        <fullName evidence="4">Complex I-ESSS</fullName>
    </submittedName>
</protein>
<proteinExistence type="predicted"/>
<keyword evidence="1" id="KW-1133">Transmembrane helix</keyword>
<evidence type="ECO:0000256" key="1">
    <source>
        <dbReference type="SAM" id="Phobius"/>
    </source>
</evidence>
<evidence type="ECO:0000313" key="2">
    <source>
        <dbReference type="EMBL" id="VDO00992.1"/>
    </source>
</evidence>
<organism evidence="4">
    <name type="scientific">Rodentolepis nana</name>
    <name type="common">Dwarf tapeworm</name>
    <name type="synonym">Hymenolepis nana</name>
    <dbReference type="NCBI Taxonomy" id="102285"/>
    <lineage>
        <taxon>Eukaryota</taxon>
        <taxon>Metazoa</taxon>
        <taxon>Spiralia</taxon>
        <taxon>Lophotrochozoa</taxon>
        <taxon>Platyhelminthes</taxon>
        <taxon>Cestoda</taxon>
        <taxon>Eucestoda</taxon>
        <taxon>Cyclophyllidea</taxon>
        <taxon>Hymenolepididae</taxon>
        <taxon>Rodentolepis</taxon>
    </lineage>
</organism>
<name>A0A0R3TDJ5_RODNA</name>
<dbReference type="EMBL" id="UZAE01004092">
    <property type="protein sequence ID" value="VDO00992.1"/>
    <property type="molecule type" value="Genomic_DNA"/>
</dbReference>
<dbReference type="Proteomes" id="UP000278807">
    <property type="component" value="Unassembled WGS sequence"/>
</dbReference>
<dbReference type="WBParaSite" id="HNAJ_0000513401-mRNA-1">
    <property type="protein sequence ID" value="HNAJ_0000513401-mRNA-1"/>
    <property type="gene ID" value="HNAJ_0000513401"/>
</dbReference>
<reference evidence="2 3" key="2">
    <citation type="submission" date="2018-11" db="EMBL/GenBank/DDBJ databases">
        <authorList>
            <consortium name="Pathogen Informatics"/>
        </authorList>
    </citation>
    <scope>NUCLEOTIDE SEQUENCE [LARGE SCALE GENOMIC DNA]</scope>
</reference>
<dbReference type="OrthoDB" id="10020961at2759"/>
<feature type="transmembrane region" description="Helical" evidence="1">
    <location>
        <begin position="70"/>
        <end position="89"/>
    </location>
</feature>
<dbReference type="AlphaFoldDB" id="A0A0R3TDJ5"/>
<evidence type="ECO:0000313" key="4">
    <source>
        <dbReference type="WBParaSite" id="HNAJ_0000513401-mRNA-1"/>
    </source>
</evidence>
<keyword evidence="1" id="KW-0472">Membrane</keyword>
<dbReference type="STRING" id="102285.A0A0R3TDJ5"/>
<sequence length="168" mass="18975">MPPHQTRPLSATRCRSSTPSFTKNASSALSSHYAPTNVEADCGFHPVYIKLTTAANFPHAKRLELAQPDYAWKLTLAATILAGFGFVAFRMINKDNWKRNCNRNNIRGIIEDKRRVWGSFVQLKLQRCCMYKPRCAIGGVSLCRCLIGQKTIVIKNTRSCSIQNEKIR</sequence>
<keyword evidence="1" id="KW-0812">Transmembrane</keyword>
<accession>A0A0R3TDJ5</accession>
<evidence type="ECO:0000313" key="3">
    <source>
        <dbReference type="Proteomes" id="UP000278807"/>
    </source>
</evidence>
<keyword evidence="3" id="KW-1185">Reference proteome</keyword>
<reference evidence="4" key="1">
    <citation type="submission" date="2017-02" db="UniProtKB">
        <authorList>
            <consortium name="WormBaseParasite"/>
        </authorList>
    </citation>
    <scope>IDENTIFICATION</scope>
</reference>
<gene>
    <name evidence="2" type="ORF">HNAJ_LOCUS5132</name>
</gene>